<evidence type="ECO:0000256" key="6">
    <source>
        <dbReference type="ARBA" id="ARBA00047942"/>
    </source>
</evidence>
<evidence type="ECO:0000256" key="4">
    <source>
        <dbReference type="ARBA" id="ARBA00022747"/>
    </source>
</evidence>
<dbReference type="PANTHER" id="PTHR33841:SF6">
    <property type="entry name" value="TYPE II METHYLTRANSFERASE M.HINDII"/>
    <property type="match status" value="1"/>
</dbReference>
<dbReference type="PRINTS" id="PR00507">
    <property type="entry name" value="N12N6MTFRASE"/>
</dbReference>
<dbReference type="SUPFAM" id="SSF53335">
    <property type="entry name" value="S-adenosyl-L-methionine-dependent methyltransferases"/>
    <property type="match status" value="1"/>
</dbReference>
<dbReference type="EMBL" id="AGWL01000005">
    <property type="protein sequence ID" value="EKU95145.1"/>
    <property type="molecule type" value="Genomic_DNA"/>
</dbReference>
<keyword evidence="2" id="KW-0489">Methyltransferase</keyword>
<dbReference type="Gene3D" id="3.40.50.150">
    <property type="entry name" value="Vaccinia Virus protein VP39"/>
    <property type="match status" value="1"/>
</dbReference>
<evidence type="ECO:0000256" key="5">
    <source>
        <dbReference type="ARBA" id="ARBA00023125"/>
    </source>
</evidence>
<dbReference type="GO" id="GO:0009007">
    <property type="term" value="F:site-specific DNA-methyltransferase (adenine-specific) activity"/>
    <property type="evidence" value="ECO:0007669"/>
    <property type="project" value="UniProtKB-EC"/>
</dbReference>
<organism evidence="8 9">
    <name type="scientific">Actinobaculum massiliense ACS-171-V-Col2</name>
    <dbReference type="NCBI Taxonomy" id="883066"/>
    <lineage>
        <taxon>Bacteria</taxon>
        <taxon>Bacillati</taxon>
        <taxon>Actinomycetota</taxon>
        <taxon>Actinomycetes</taxon>
        <taxon>Actinomycetales</taxon>
        <taxon>Actinomycetaceae</taxon>
        <taxon>Actinobaculum</taxon>
    </lineage>
</organism>
<keyword evidence="4" id="KW-0680">Restriction system</keyword>
<dbReference type="eggNOG" id="COG1002">
    <property type="taxonomic scope" value="Bacteria"/>
</dbReference>
<dbReference type="PANTHER" id="PTHR33841">
    <property type="entry name" value="DNA METHYLTRANSFERASE YEEA-RELATED"/>
    <property type="match status" value="1"/>
</dbReference>
<evidence type="ECO:0000256" key="2">
    <source>
        <dbReference type="ARBA" id="ARBA00022603"/>
    </source>
</evidence>
<dbReference type="RefSeq" id="WP_007001112.1">
    <property type="nucleotide sequence ID" value="NZ_JH992955.1"/>
</dbReference>
<dbReference type="Pfam" id="PF02384">
    <property type="entry name" value="N6_Mtase"/>
    <property type="match status" value="1"/>
</dbReference>
<evidence type="ECO:0000256" key="1">
    <source>
        <dbReference type="ARBA" id="ARBA00011900"/>
    </source>
</evidence>
<gene>
    <name evidence="8" type="ORF">HMPREF9233_00906</name>
</gene>
<dbReference type="GO" id="GO:0032259">
    <property type="term" value="P:methylation"/>
    <property type="evidence" value="ECO:0007669"/>
    <property type="project" value="UniProtKB-KW"/>
</dbReference>
<dbReference type="AlphaFoldDB" id="K9F0W8"/>
<dbReference type="GO" id="GO:0008170">
    <property type="term" value="F:N-methyltransferase activity"/>
    <property type="evidence" value="ECO:0007669"/>
    <property type="project" value="InterPro"/>
</dbReference>
<dbReference type="HOGENOM" id="CLU_077121_1_0_11"/>
<name>K9F0W8_9ACTO</name>
<dbReference type="EC" id="2.1.1.72" evidence="1"/>
<keyword evidence="9" id="KW-1185">Reference proteome</keyword>
<feature type="domain" description="DNA methylase adenine-specific" evidence="7">
    <location>
        <begin position="16"/>
        <end position="112"/>
    </location>
</feature>
<keyword evidence="5" id="KW-0238">DNA-binding</keyword>
<evidence type="ECO:0000313" key="9">
    <source>
        <dbReference type="Proteomes" id="UP000009888"/>
    </source>
</evidence>
<dbReference type="Proteomes" id="UP000009888">
    <property type="component" value="Unassembled WGS sequence"/>
</dbReference>
<dbReference type="GO" id="GO:0009307">
    <property type="term" value="P:DNA restriction-modification system"/>
    <property type="evidence" value="ECO:0007669"/>
    <property type="project" value="UniProtKB-KW"/>
</dbReference>
<proteinExistence type="predicted"/>
<evidence type="ECO:0000313" key="8">
    <source>
        <dbReference type="EMBL" id="EKU95145.1"/>
    </source>
</evidence>
<reference evidence="8 9" key="1">
    <citation type="submission" date="2012-09" db="EMBL/GenBank/DDBJ databases">
        <title>The Genome Sequence of Actinobaculum massiliae ACS-171-V-COL2.</title>
        <authorList>
            <consortium name="The Broad Institute Genome Sequencing Platform"/>
            <person name="Earl A."/>
            <person name="Ward D."/>
            <person name="Feldgarden M."/>
            <person name="Gevers D."/>
            <person name="Saerens B."/>
            <person name="Vaneechoutte M."/>
            <person name="Walker B."/>
            <person name="Young S.K."/>
            <person name="Zeng Q."/>
            <person name="Gargeya S."/>
            <person name="Fitzgerald M."/>
            <person name="Haas B."/>
            <person name="Abouelleil A."/>
            <person name="Alvarado L."/>
            <person name="Arachchi H.M."/>
            <person name="Berlin A."/>
            <person name="Chapman S.B."/>
            <person name="Goldberg J."/>
            <person name="Griggs A."/>
            <person name="Gujja S."/>
            <person name="Hansen M."/>
            <person name="Howarth C."/>
            <person name="Imamovic A."/>
            <person name="Larimer J."/>
            <person name="McCowen C."/>
            <person name="Montmayeur A."/>
            <person name="Murphy C."/>
            <person name="Neiman D."/>
            <person name="Pearson M."/>
            <person name="Priest M."/>
            <person name="Roberts A."/>
            <person name="Saif S."/>
            <person name="Shea T."/>
            <person name="Sisk P."/>
            <person name="Sykes S."/>
            <person name="Wortman J."/>
            <person name="Nusbaum C."/>
            <person name="Birren B."/>
        </authorList>
    </citation>
    <scope>NUCLEOTIDE SEQUENCE [LARGE SCALE GENOMIC DNA]</scope>
    <source>
        <strain evidence="9">ACS-171-V-Col2</strain>
    </source>
</reference>
<dbReference type="InterPro" id="IPR003356">
    <property type="entry name" value="DNA_methylase_A-5"/>
</dbReference>
<dbReference type="InterPro" id="IPR029063">
    <property type="entry name" value="SAM-dependent_MTases_sf"/>
</dbReference>
<comment type="caution">
    <text evidence="8">The sequence shown here is derived from an EMBL/GenBank/DDBJ whole genome shotgun (WGS) entry which is preliminary data.</text>
</comment>
<evidence type="ECO:0000256" key="3">
    <source>
        <dbReference type="ARBA" id="ARBA00022679"/>
    </source>
</evidence>
<accession>K9F0W8</accession>
<sequence length="222" mass="25423">MTDLFPRPSEKLVKSKQRVSDHGEVFTPKHIVEAMLDLVKDESERIDAKVLEPACGEGIFLMEVLRRKLTTVKTRYGKNSFESRHYALLGLMSLYGIEILPDNAEVCRNNLARIILNFLDEPDDSVWADAIRTVLSTNIVRGDALTMKTTEGNPLVFPEWGYLGKGKFQRRDFEYTNLTERSSFSGTLFDDLSESEVSKFFSPRTDYRPVTVEDLAESWRTK</sequence>
<comment type="catalytic activity">
    <reaction evidence="6">
        <text>a 2'-deoxyadenosine in DNA + S-adenosyl-L-methionine = an N(6)-methyl-2'-deoxyadenosine in DNA + S-adenosyl-L-homocysteine + H(+)</text>
        <dbReference type="Rhea" id="RHEA:15197"/>
        <dbReference type="Rhea" id="RHEA-COMP:12418"/>
        <dbReference type="Rhea" id="RHEA-COMP:12419"/>
        <dbReference type="ChEBI" id="CHEBI:15378"/>
        <dbReference type="ChEBI" id="CHEBI:57856"/>
        <dbReference type="ChEBI" id="CHEBI:59789"/>
        <dbReference type="ChEBI" id="CHEBI:90615"/>
        <dbReference type="ChEBI" id="CHEBI:90616"/>
        <dbReference type="EC" id="2.1.1.72"/>
    </reaction>
</comment>
<dbReference type="STRING" id="202789.GCA_001457435_01215"/>
<dbReference type="InterPro" id="IPR050953">
    <property type="entry name" value="N4_N6_ade-DNA_methylase"/>
</dbReference>
<dbReference type="PATRIC" id="fig|883066.3.peg.945"/>
<keyword evidence="3" id="KW-0808">Transferase</keyword>
<dbReference type="GO" id="GO:0003677">
    <property type="term" value="F:DNA binding"/>
    <property type="evidence" value="ECO:0007669"/>
    <property type="project" value="UniProtKB-KW"/>
</dbReference>
<protein>
    <recommendedName>
        <fullName evidence="1">site-specific DNA-methyltransferase (adenine-specific)</fullName>
        <ecNumber evidence="1">2.1.1.72</ecNumber>
    </recommendedName>
</protein>
<evidence type="ECO:0000259" key="7">
    <source>
        <dbReference type="Pfam" id="PF02384"/>
    </source>
</evidence>